<proteinExistence type="predicted"/>
<reference evidence="2" key="1">
    <citation type="journal article" date="2002" name="Science">
        <title>The draft genome of Ciona intestinalis: insights into chordate and vertebrate origins.</title>
        <authorList>
            <person name="Dehal P."/>
            <person name="Satou Y."/>
            <person name="Campbell R.K."/>
            <person name="Chapman J."/>
            <person name="Degnan B."/>
            <person name="De Tomaso A."/>
            <person name="Davidson B."/>
            <person name="Di Gregorio A."/>
            <person name="Gelpke M."/>
            <person name="Goodstein D.M."/>
            <person name="Harafuji N."/>
            <person name="Hastings K.E."/>
            <person name="Ho I."/>
            <person name="Hotta K."/>
            <person name="Huang W."/>
            <person name="Kawashima T."/>
            <person name="Lemaire P."/>
            <person name="Martinez D."/>
            <person name="Meinertzhagen I.A."/>
            <person name="Necula S."/>
            <person name="Nonaka M."/>
            <person name="Putnam N."/>
            <person name="Rash S."/>
            <person name="Saiga H."/>
            <person name="Satake M."/>
            <person name="Terry A."/>
            <person name="Yamada L."/>
            <person name="Wang H.G."/>
            <person name="Awazu S."/>
            <person name="Azumi K."/>
            <person name="Boore J."/>
            <person name="Branno M."/>
            <person name="Chin-Bow S."/>
            <person name="DeSantis R."/>
            <person name="Doyle S."/>
            <person name="Francino P."/>
            <person name="Keys D.N."/>
            <person name="Haga S."/>
            <person name="Hayashi H."/>
            <person name="Hino K."/>
            <person name="Imai K.S."/>
            <person name="Inaba K."/>
            <person name="Kano S."/>
            <person name="Kobayashi K."/>
            <person name="Kobayashi M."/>
            <person name="Lee B.I."/>
            <person name="Makabe K.W."/>
            <person name="Manohar C."/>
            <person name="Matassi G."/>
            <person name="Medina M."/>
            <person name="Mochizuki Y."/>
            <person name="Mount S."/>
            <person name="Morishita T."/>
            <person name="Miura S."/>
            <person name="Nakayama A."/>
            <person name="Nishizaka S."/>
            <person name="Nomoto H."/>
            <person name="Ohta F."/>
            <person name="Oishi K."/>
            <person name="Rigoutsos I."/>
            <person name="Sano M."/>
            <person name="Sasaki A."/>
            <person name="Sasakura Y."/>
            <person name="Shoguchi E."/>
            <person name="Shin-i T."/>
            <person name="Spagnuolo A."/>
            <person name="Stainier D."/>
            <person name="Suzuki M.M."/>
            <person name="Tassy O."/>
            <person name="Takatori N."/>
            <person name="Tokuoka M."/>
            <person name="Yagi K."/>
            <person name="Yoshizaki F."/>
            <person name="Wada S."/>
            <person name="Zhang C."/>
            <person name="Hyatt P.D."/>
            <person name="Larimer F."/>
            <person name="Detter C."/>
            <person name="Doggett N."/>
            <person name="Glavina T."/>
            <person name="Hawkins T."/>
            <person name="Richardson P."/>
            <person name="Lucas S."/>
            <person name="Kohara Y."/>
            <person name="Levine M."/>
            <person name="Satoh N."/>
            <person name="Rokhsar D.S."/>
        </authorList>
    </citation>
    <scope>NUCLEOTIDE SEQUENCE [LARGE SCALE GENOMIC DNA]</scope>
</reference>
<evidence type="ECO:0000313" key="1">
    <source>
        <dbReference type="Ensembl" id="ENSCINP00000035927.1"/>
    </source>
</evidence>
<name>H2Y1Z2_CIOIN</name>
<reference evidence="1" key="2">
    <citation type="journal article" date="2008" name="Genome Biol.">
        <title>Improved genome assembly and evidence-based global gene model set for the chordate Ciona intestinalis: new insight into intron and operon populations.</title>
        <authorList>
            <person name="Satou Y."/>
            <person name="Mineta K."/>
            <person name="Ogasawara M."/>
            <person name="Sasakura Y."/>
            <person name="Shoguchi E."/>
            <person name="Ueno K."/>
            <person name="Yamada L."/>
            <person name="Matsumoto J."/>
            <person name="Wasserscheid J."/>
            <person name="Dewar K."/>
            <person name="Wiley G.B."/>
            <person name="Macmil S.L."/>
            <person name="Roe B.A."/>
            <person name="Zeller R.W."/>
            <person name="Hastings K.E."/>
            <person name="Lemaire P."/>
            <person name="Lindquist E."/>
            <person name="Endo T."/>
            <person name="Hotta K."/>
            <person name="Inaba K."/>
        </authorList>
    </citation>
    <scope>NUCLEOTIDE SEQUENCE [LARGE SCALE GENOMIC DNA]</scope>
    <source>
        <strain evidence="1">wild type</strain>
    </source>
</reference>
<protein>
    <submittedName>
        <fullName evidence="1">Uncharacterized protein</fullName>
    </submittedName>
</protein>
<dbReference type="HOGENOM" id="CLU_3406245_0_0_1"/>
<dbReference type="AlphaFoldDB" id="H2Y1Z2"/>
<dbReference type="InParanoid" id="H2Y1Z2"/>
<reference evidence="1" key="4">
    <citation type="submission" date="2025-09" db="UniProtKB">
        <authorList>
            <consortium name="Ensembl"/>
        </authorList>
    </citation>
    <scope>IDENTIFICATION</scope>
</reference>
<organism evidence="1 2">
    <name type="scientific">Ciona intestinalis</name>
    <name type="common">Transparent sea squirt</name>
    <name type="synonym">Ascidia intestinalis</name>
    <dbReference type="NCBI Taxonomy" id="7719"/>
    <lineage>
        <taxon>Eukaryota</taxon>
        <taxon>Metazoa</taxon>
        <taxon>Chordata</taxon>
        <taxon>Tunicata</taxon>
        <taxon>Ascidiacea</taxon>
        <taxon>Phlebobranchia</taxon>
        <taxon>Cionidae</taxon>
        <taxon>Ciona</taxon>
    </lineage>
</organism>
<dbReference type="EMBL" id="EAAA01000362">
    <property type="status" value="NOT_ANNOTATED_CDS"/>
    <property type="molecule type" value="Genomic_DNA"/>
</dbReference>
<accession>H2Y1Z2</accession>
<dbReference type="Proteomes" id="UP000008144">
    <property type="component" value="Chromosome 1"/>
</dbReference>
<dbReference type="Ensembl" id="ENSCINT00000030428.1">
    <property type="protein sequence ID" value="ENSCINP00000035927.1"/>
    <property type="gene ID" value="ENSCING00000024673.1"/>
</dbReference>
<reference evidence="1" key="3">
    <citation type="submission" date="2025-08" db="UniProtKB">
        <authorList>
            <consortium name="Ensembl"/>
        </authorList>
    </citation>
    <scope>IDENTIFICATION</scope>
</reference>
<sequence>MIGKQSHPVDTHPSYYPIKMLLMQLMPHKK</sequence>
<evidence type="ECO:0000313" key="2">
    <source>
        <dbReference type="Proteomes" id="UP000008144"/>
    </source>
</evidence>
<keyword evidence="2" id="KW-1185">Reference proteome</keyword>